<dbReference type="EMBL" id="KT983811">
    <property type="protein sequence ID" value="ALO75785.1"/>
    <property type="molecule type" value="Genomic_DNA"/>
</dbReference>
<dbReference type="GO" id="GO:0044423">
    <property type="term" value="C:virion component"/>
    <property type="evidence" value="ECO:0007669"/>
    <property type="project" value="UniProtKB-KW"/>
</dbReference>
<sequence length="266" mass="28984">MEAVVDELTWHALPRLVCEVREVPGLIPVFTSASVTDARVEGGALTLRLESGETVSCDEYRRRCLAGEAFRGFAFAVVTAAEDRVLSLAVPPVALPHRLALVRPEDPTEFALCVLQMFLENCPAAEADAARCLSLGRWLERARAPPAQKLRRLLHVGATRALNTLMFAAHLSPLDETRVLPHYPIAQRLLAAPRAPPVVDALFAAGFGPLLGLPGDAPPPDGLVRTRPGGALTAPLRTPEMAEAVYRWWTTAPRALTEKTMFVRYE</sequence>
<dbReference type="EMBL" id="KT983810">
    <property type="protein sequence ID" value="ALO75716.1"/>
    <property type="molecule type" value="Genomic_DNA"/>
</dbReference>
<evidence type="ECO:0000313" key="6">
    <source>
        <dbReference type="EMBL" id="ALO75785.1"/>
    </source>
</evidence>
<evidence type="ECO:0000313" key="5">
    <source>
        <dbReference type="EMBL" id="ALO75716.1"/>
    </source>
</evidence>
<dbReference type="Pfam" id="PF01677">
    <property type="entry name" value="Herpes_UL7"/>
    <property type="match status" value="1"/>
</dbReference>
<evidence type="ECO:0000256" key="2">
    <source>
        <dbReference type="ARBA" id="ARBA00022812"/>
    </source>
</evidence>
<protein>
    <submittedName>
        <fullName evidence="6">Tegument protein UL7</fullName>
    </submittedName>
</protein>
<evidence type="ECO:0000256" key="3">
    <source>
        <dbReference type="ARBA" id="ARBA00022844"/>
    </source>
</evidence>
<reference evidence="6 7" key="2">
    <citation type="journal article" date="2016" name="Genome Announc.">
        <title>Genome Sequences of Two Pseudorabies Virus Strains Isolated in Greece.</title>
        <authorList>
            <person name="Papageorgiou K.V."/>
            <person name="Suarez N.M."/>
            <person name="Wilkie G.S."/>
            <person name="Filioussis G."/>
            <person name="Papaioannou N."/>
            <person name="Nauwynck H.J."/>
            <person name="Davison A.J."/>
            <person name="Kritas S.K."/>
        </authorList>
    </citation>
    <scope>NUCLEOTIDE SEQUENCE [LARGE SCALE GENOMIC DNA]</scope>
    <source>
        <strain evidence="5">Hercules</strain>
        <strain evidence="6">Kolchis</strain>
    </source>
</reference>
<evidence type="ECO:0000313" key="7">
    <source>
        <dbReference type="Proteomes" id="UP000100718"/>
    </source>
</evidence>
<evidence type="ECO:0000256" key="4">
    <source>
        <dbReference type="ARBA" id="ARBA00023200"/>
    </source>
</evidence>
<dbReference type="HAMAP" id="MF_04038">
    <property type="entry name" value="HSV_CEP1"/>
    <property type="match status" value="1"/>
</dbReference>
<dbReference type="InterPro" id="IPR002600">
    <property type="entry name" value="Herpes_UL7"/>
</dbReference>
<gene>
    <name evidence="6" type="primary">UL7</name>
</gene>
<dbReference type="Proteomes" id="UP000100718">
    <property type="component" value="Segment"/>
</dbReference>
<keyword evidence="1" id="KW-0920">Virion tegument</keyword>
<keyword evidence="4" id="KW-1035">Host cytoplasm</keyword>
<reference evidence="6" key="1">
    <citation type="submission" date="2015-11" db="EMBL/GenBank/DDBJ databases">
        <authorList>
            <person name="Zhang Y."/>
            <person name="Guo Z."/>
        </authorList>
    </citation>
    <scope>NUCLEOTIDE SEQUENCE</scope>
    <source>
        <strain evidence="5">Hercules</strain>
        <strain evidence="6">Kolchis</strain>
    </source>
</reference>
<evidence type="ECO:0000256" key="1">
    <source>
        <dbReference type="ARBA" id="ARBA00022580"/>
    </source>
</evidence>
<accession>A0A0S2MM74</accession>
<proteinExistence type="inferred from homology"/>
<keyword evidence="2" id="KW-1040">Host Golgi apparatus</keyword>
<keyword evidence="3" id="KW-0946">Virion</keyword>
<organism evidence="6 7">
    <name type="scientific">Suid herpesvirus 1</name>
    <name type="common">SuHV-1</name>
    <name type="synonym">Pseudorabies virus</name>
    <dbReference type="NCBI Taxonomy" id="10345"/>
    <lineage>
        <taxon>Viruses</taxon>
        <taxon>Duplodnaviria</taxon>
        <taxon>Heunggongvirae</taxon>
        <taxon>Peploviricota</taxon>
        <taxon>Herviviricetes</taxon>
        <taxon>Herpesvirales</taxon>
        <taxon>Orthoherpesviridae</taxon>
        <taxon>Alphaherpesvirinae</taxon>
        <taxon>Varicellovirus</taxon>
        <taxon>Varicellovirus suidalpha1</taxon>
    </lineage>
</organism>
<name>A0A0S2MM74_SUHV</name>